<feature type="compositionally biased region" description="Basic and acidic residues" evidence="1">
    <location>
        <begin position="22"/>
        <end position="34"/>
    </location>
</feature>
<protein>
    <submittedName>
        <fullName evidence="2">Uncharacterized protein</fullName>
    </submittedName>
</protein>
<dbReference type="Proteomes" id="UP000245119">
    <property type="component" value="Linkage Group LG5"/>
</dbReference>
<accession>A0A2T7PA27</accession>
<gene>
    <name evidence="2" type="ORF">C0Q70_09519</name>
</gene>
<keyword evidence="3" id="KW-1185">Reference proteome</keyword>
<evidence type="ECO:0000256" key="1">
    <source>
        <dbReference type="SAM" id="MobiDB-lite"/>
    </source>
</evidence>
<name>A0A2T7PA27_POMCA</name>
<feature type="compositionally biased region" description="Polar residues" evidence="1">
    <location>
        <begin position="40"/>
        <end position="52"/>
    </location>
</feature>
<organism evidence="2 3">
    <name type="scientific">Pomacea canaliculata</name>
    <name type="common">Golden apple snail</name>
    <dbReference type="NCBI Taxonomy" id="400727"/>
    <lineage>
        <taxon>Eukaryota</taxon>
        <taxon>Metazoa</taxon>
        <taxon>Spiralia</taxon>
        <taxon>Lophotrochozoa</taxon>
        <taxon>Mollusca</taxon>
        <taxon>Gastropoda</taxon>
        <taxon>Caenogastropoda</taxon>
        <taxon>Architaenioglossa</taxon>
        <taxon>Ampullarioidea</taxon>
        <taxon>Ampullariidae</taxon>
        <taxon>Pomacea</taxon>
    </lineage>
</organism>
<evidence type="ECO:0000313" key="2">
    <source>
        <dbReference type="EMBL" id="PVD30256.1"/>
    </source>
</evidence>
<proteinExistence type="predicted"/>
<feature type="region of interest" description="Disordered" evidence="1">
    <location>
        <begin position="1"/>
        <end position="72"/>
    </location>
</feature>
<sequence>MAADLRGDFLMPSSRRPVRAFSGDKREDLTEAIHGEISLHPTTQRQRNTFGGKNTREPGLERERESAREKIG</sequence>
<reference evidence="2 3" key="1">
    <citation type="submission" date="2018-04" db="EMBL/GenBank/DDBJ databases">
        <title>The genome of golden apple snail Pomacea canaliculata provides insight into stress tolerance and invasive adaptation.</title>
        <authorList>
            <person name="Liu C."/>
            <person name="Liu B."/>
            <person name="Ren Y."/>
            <person name="Zhang Y."/>
            <person name="Wang H."/>
            <person name="Li S."/>
            <person name="Jiang F."/>
            <person name="Yin L."/>
            <person name="Zhang G."/>
            <person name="Qian W."/>
            <person name="Fan W."/>
        </authorList>
    </citation>
    <scope>NUCLEOTIDE SEQUENCE [LARGE SCALE GENOMIC DNA]</scope>
    <source>
        <strain evidence="2">SZHN2017</strain>
        <tissue evidence="2">Muscle</tissue>
    </source>
</reference>
<dbReference type="AlphaFoldDB" id="A0A2T7PA27"/>
<dbReference type="EMBL" id="PZQS01000005">
    <property type="protein sequence ID" value="PVD30256.1"/>
    <property type="molecule type" value="Genomic_DNA"/>
</dbReference>
<comment type="caution">
    <text evidence="2">The sequence shown here is derived from an EMBL/GenBank/DDBJ whole genome shotgun (WGS) entry which is preliminary data.</text>
</comment>
<feature type="compositionally biased region" description="Basic and acidic residues" evidence="1">
    <location>
        <begin position="54"/>
        <end position="72"/>
    </location>
</feature>
<evidence type="ECO:0000313" key="3">
    <source>
        <dbReference type="Proteomes" id="UP000245119"/>
    </source>
</evidence>